<evidence type="ECO:0000313" key="3">
    <source>
        <dbReference type="EMBL" id="APM38606.1"/>
    </source>
</evidence>
<dbReference type="NCBIfam" id="TIGR02830">
    <property type="entry name" value="spore_III_AG"/>
    <property type="match status" value="1"/>
</dbReference>
<dbReference type="Proteomes" id="UP000184604">
    <property type="component" value="Chromosome"/>
</dbReference>
<protein>
    <submittedName>
        <fullName evidence="3">Stage III sporulation protein AG</fullName>
    </submittedName>
</protein>
<dbReference type="OrthoDB" id="1634070at2"/>
<name>A0A1L5F6G5_CLOKL</name>
<feature type="region of interest" description="Disordered" evidence="1">
    <location>
        <begin position="55"/>
        <end position="89"/>
    </location>
</feature>
<dbReference type="EMBL" id="CP018335">
    <property type="protein sequence ID" value="APM38606.1"/>
    <property type="molecule type" value="Genomic_DNA"/>
</dbReference>
<sequence>MNFKKWLNELLKKGDKKNSNDKKNITNLAIVFLIGLLIIITINFFSGYSKNTYNNLNSNKSSSTDDTKKDTTEESTSTDENSSHDYEESIQKNLKNTLEQIEGVGKVEVMISFESGEEHVPAVNVNDTTNTTEEKDNEGGTRNTTQKNNGSTVVITNDGSKSEPLIVKTYNPKISGVFVVAEGAENKITELRISKAITDLFGLSEDKVNVYPMKK</sequence>
<evidence type="ECO:0000256" key="1">
    <source>
        <dbReference type="SAM" id="MobiDB-lite"/>
    </source>
</evidence>
<accession>A0A1L5F6G5</accession>
<gene>
    <name evidence="3" type="ORF">BS101_07550</name>
</gene>
<feature type="compositionally biased region" description="Polar residues" evidence="1">
    <location>
        <begin position="142"/>
        <end position="156"/>
    </location>
</feature>
<organism evidence="3 4">
    <name type="scientific">Clostridium kluyveri</name>
    <dbReference type="NCBI Taxonomy" id="1534"/>
    <lineage>
        <taxon>Bacteria</taxon>
        <taxon>Bacillati</taxon>
        <taxon>Bacillota</taxon>
        <taxon>Clostridia</taxon>
        <taxon>Eubacteriales</taxon>
        <taxon>Clostridiaceae</taxon>
        <taxon>Clostridium</taxon>
    </lineage>
</organism>
<feature type="transmembrane region" description="Helical" evidence="2">
    <location>
        <begin position="25"/>
        <end position="45"/>
    </location>
</feature>
<proteinExistence type="predicted"/>
<evidence type="ECO:0000313" key="4">
    <source>
        <dbReference type="Proteomes" id="UP000184604"/>
    </source>
</evidence>
<feature type="compositionally biased region" description="Basic and acidic residues" evidence="1">
    <location>
        <begin position="63"/>
        <end position="72"/>
    </location>
</feature>
<dbReference type="AlphaFoldDB" id="A0A1L5F6G5"/>
<keyword evidence="2" id="KW-1133">Transmembrane helix</keyword>
<feature type="region of interest" description="Disordered" evidence="1">
    <location>
        <begin position="127"/>
        <end position="156"/>
    </location>
</feature>
<keyword evidence="2" id="KW-0472">Membrane</keyword>
<dbReference type="RefSeq" id="WP_073538273.1">
    <property type="nucleotide sequence ID" value="NZ_CP018335.1"/>
</dbReference>
<dbReference type="InterPro" id="IPR014195">
    <property type="entry name" value="Spore_III_AG"/>
</dbReference>
<evidence type="ECO:0000256" key="2">
    <source>
        <dbReference type="SAM" id="Phobius"/>
    </source>
</evidence>
<reference evidence="3 4" key="1">
    <citation type="submission" date="2016-12" db="EMBL/GenBank/DDBJ databases">
        <title>Complete genome sequence of Clostridium kluyveri JZZ isolated from the pit mud of a Chinese flavor liquor-making factory.</title>
        <authorList>
            <person name="Wang Y."/>
        </authorList>
    </citation>
    <scope>NUCLEOTIDE SEQUENCE [LARGE SCALE GENOMIC DNA]</scope>
    <source>
        <strain evidence="3 4">JZZ</strain>
    </source>
</reference>
<keyword evidence="2" id="KW-0812">Transmembrane</keyword>